<dbReference type="AlphaFoldDB" id="K5XIW7"/>
<accession>K5XIW7</accession>
<sequence>MLSAEQELVHIPHFHSQKLKRDVGPRMSELGSPIYKIPVEVLTQIFQQVVDVDADILDLPLQESYSSIGLAITLSSISFGFRQVALRTADLWRRVTFKKVDKCIHHFNPLLRHSSSHADHLDLTIYFNKNPYPDIIRLVAEVLCSPAIRPKVRALRLDCYVELCRWGNLDTKLTSFLNLDTLTIALDRHDRGSELHLSAVPLRRLHISGGSWFLKSISLHPSVQVLHLDSVPLQGMVMDVLKTCPNLVECSLSLHYWESIRSRILFSNPIILQHLRRLSLPIHHDICTVESLRDLKLPALEFLKLGFHDHSTINPSNLTLFCRHVSTTLKSLSIDFSDSWEYGGFHRLFELPFPNLEHLELCTTVPKCLADAVRALIPAEDGNNDLYFPRLCVLALEYPIQKGDGFEPLPKLVLDLLNTWKVGETSNFHLDFKINKCFGRAVDRMWSPELREELKLMIERRQFLEVTRNTEREWLYEN</sequence>
<evidence type="ECO:0000313" key="1">
    <source>
        <dbReference type="EMBL" id="EKM83272.1"/>
    </source>
</evidence>
<dbReference type="KEGG" id="abp:AGABI1DRAFT125733"/>
<evidence type="ECO:0008006" key="3">
    <source>
        <dbReference type="Google" id="ProtNLM"/>
    </source>
</evidence>
<gene>
    <name evidence="1" type="ORF">AGABI1DRAFT_125733</name>
</gene>
<dbReference type="EMBL" id="JH971386">
    <property type="protein sequence ID" value="EKM83272.1"/>
    <property type="molecule type" value="Genomic_DNA"/>
</dbReference>
<dbReference type="Gene3D" id="3.80.10.10">
    <property type="entry name" value="Ribonuclease Inhibitor"/>
    <property type="match status" value="1"/>
</dbReference>
<dbReference type="HOGENOM" id="CLU_042164_0_0_1"/>
<proteinExistence type="predicted"/>
<dbReference type="InterPro" id="IPR032675">
    <property type="entry name" value="LRR_dom_sf"/>
</dbReference>
<dbReference type="OMA" id="HDICTVE"/>
<keyword evidence="2" id="KW-1185">Reference proteome</keyword>
<dbReference type="OrthoDB" id="3203373at2759"/>
<dbReference type="RefSeq" id="XP_007327044.1">
    <property type="nucleotide sequence ID" value="XM_007326982.1"/>
</dbReference>
<name>K5XIW7_AGABU</name>
<protein>
    <recommendedName>
        <fullName evidence="3">F-box domain-containing protein</fullName>
    </recommendedName>
</protein>
<organism evidence="1 2">
    <name type="scientific">Agaricus bisporus var. burnettii (strain JB137-S8 / ATCC MYA-4627 / FGSC 10392)</name>
    <name type="common">White button mushroom</name>
    <dbReference type="NCBI Taxonomy" id="597362"/>
    <lineage>
        <taxon>Eukaryota</taxon>
        <taxon>Fungi</taxon>
        <taxon>Dikarya</taxon>
        <taxon>Basidiomycota</taxon>
        <taxon>Agaricomycotina</taxon>
        <taxon>Agaricomycetes</taxon>
        <taxon>Agaricomycetidae</taxon>
        <taxon>Agaricales</taxon>
        <taxon>Agaricineae</taxon>
        <taxon>Agaricaceae</taxon>
        <taxon>Agaricus</taxon>
    </lineage>
</organism>
<dbReference type="Proteomes" id="UP000008493">
    <property type="component" value="Unassembled WGS sequence"/>
</dbReference>
<evidence type="ECO:0000313" key="2">
    <source>
        <dbReference type="Proteomes" id="UP000008493"/>
    </source>
</evidence>
<dbReference type="SUPFAM" id="SSF52047">
    <property type="entry name" value="RNI-like"/>
    <property type="match status" value="1"/>
</dbReference>
<dbReference type="InParanoid" id="K5XIW7"/>
<reference evidence="2" key="1">
    <citation type="journal article" date="2012" name="Proc. Natl. Acad. Sci. U.S.A.">
        <title>Genome sequence of the button mushroom Agaricus bisporus reveals mechanisms governing adaptation to a humic-rich ecological niche.</title>
        <authorList>
            <person name="Morin E."/>
            <person name="Kohler A."/>
            <person name="Baker A.R."/>
            <person name="Foulongne-Oriol M."/>
            <person name="Lombard V."/>
            <person name="Nagy L.G."/>
            <person name="Ohm R.A."/>
            <person name="Patyshakuliyeva A."/>
            <person name="Brun A."/>
            <person name="Aerts A.L."/>
            <person name="Bailey A.M."/>
            <person name="Billette C."/>
            <person name="Coutinho P.M."/>
            <person name="Deakin G."/>
            <person name="Doddapaneni H."/>
            <person name="Floudas D."/>
            <person name="Grimwood J."/>
            <person name="Hilden K."/>
            <person name="Kuees U."/>
            <person name="LaButti K.M."/>
            <person name="Lapidus A."/>
            <person name="Lindquist E.A."/>
            <person name="Lucas S.M."/>
            <person name="Murat C."/>
            <person name="Riley R.W."/>
            <person name="Salamov A.A."/>
            <person name="Schmutz J."/>
            <person name="Subramanian V."/>
            <person name="Woesten H.A.B."/>
            <person name="Xu J."/>
            <person name="Eastwood D.C."/>
            <person name="Foster G.D."/>
            <person name="Sonnenberg A.S."/>
            <person name="Cullen D."/>
            <person name="de Vries R.P."/>
            <person name="Lundell T."/>
            <person name="Hibbett D.S."/>
            <person name="Henrissat B."/>
            <person name="Burton K.S."/>
            <person name="Kerrigan R.W."/>
            <person name="Challen M.P."/>
            <person name="Grigoriev I.V."/>
            <person name="Martin F."/>
        </authorList>
    </citation>
    <scope>NUCLEOTIDE SEQUENCE [LARGE SCALE GENOMIC DNA]</scope>
    <source>
        <strain evidence="2">JB137-S8 / ATCC MYA-4627 / FGSC 10392</strain>
    </source>
</reference>
<dbReference type="GeneID" id="18826359"/>